<dbReference type="NCBIfam" id="NF001138">
    <property type="entry name" value="PRK00143.1"/>
    <property type="match status" value="1"/>
</dbReference>
<organism evidence="13 14">
    <name type="scientific">Desulfuribacillus alkaliarsenatis</name>
    <dbReference type="NCBI Taxonomy" id="766136"/>
    <lineage>
        <taxon>Bacteria</taxon>
        <taxon>Bacillati</taxon>
        <taxon>Bacillota</taxon>
        <taxon>Desulfuribacillia</taxon>
        <taxon>Desulfuribacillales</taxon>
        <taxon>Desulfuribacillaceae</taxon>
        <taxon>Desulfuribacillus</taxon>
    </lineage>
</organism>
<feature type="domain" description="tRNA-specific 2-thiouridylase MnmA-like central" evidence="12">
    <location>
        <begin position="211"/>
        <end position="275"/>
    </location>
</feature>
<dbReference type="EC" id="2.8.1.13" evidence="10"/>
<dbReference type="Proteomes" id="UP000094296">
    <property type="component" value="Unassembled WGS sequence"/>
</dbReference>
<evidence type="ECO:0000256" key="8">
    <source>
        <dbReference type="ARBA" id="ARBA00051542"/>
    </source>
</evidence>
<dbReference type="PANTHER" id="PTHR11933">
    <property type="entry name" value="TRNA 5-METHYLAMINOMETHYL-2-THIOURIDYLATE -METHYLTRANSFERASE"/>
    <property type="match status" value="1"/>
</dbReference>
<dbReference type="Gene3D" id="2.30.30.280">
    <property type="entry name" value="Adenine nucleotide alpha hydrolases-like domains"/>
    <property type="match status" value="1"/>
</dbReference>
<keyword evidence="10" id="KW-0963">Cytoplasm</keyword>
<reference evidence="13 14" key="1">
    <citation type="submission" date="2016-09" db="EMBL/GenBank/DDBJ databases">
        <title>Draft genome sequence for the type strain of Desulfuribacillus alkaliarsenatis AHT28, an obligately anaerobic, sulfidogenic bacterium isolated from Russian soda lake sediments.</title>
        <authorList>
            <person name="Abin C.A."/>
            <person name="Hollibaugh J.T."/>
        </authorList>
    </citation>
    <scope>NUCLEOTIDE SEQUENCE [LARGE SCALE GENOMIC DNA]</scope>
    <source>
        <strain evidence="13 14">AHT28</strain>
    </source>
</reference>
<keyword evidence="7" id="KW-1015">Disulfide bond</keyword>
<evidence type="ECO:0000256" key="10">
    <source>
        <dbReference type="HAMAP-Rule" id="MF_00144"/>
    </source>
</evidence>
<comment type="caution">
    <text evidence="10">Lacks conserved residue(s) required for the propagation of feature annotation.</text>
</comment>
<dbReference type="FunFam" id="3.40.50.620:FF:000115">
    <property type="entry name" value="tRNA-specific 2-thiouridylase MnmA"/>
    <property type="match status" value="1"/>
</dbReference>
<dbReference type="EMBL" id="MIJE01000032">
    <property type="protein sequence ID" value="OEF96315.1"/>
    <property type="molecule type" value="Genomic_DNA"/>
</dbReference>
<feature type="site" description="Interaction with tRNA" evidence="10">
    <location>
        <position position="130"/>
    </location>
</feature>
<evidence type="ECO:0000313" key="14">
    <source>
        <dbReference type="Proteomes" id="UP000094296"/>
    </source>
</evidence>
<dbReference type="Pfam" id="PF03054">
    <property type="entry name" value="tRNA_Me_trans"/>
    <property type="match status" value="1"/>
</dbReference>
<dbReference type="GO" id="GO:0005737">
    <property type="term" value="C:cytoplasm"/>
    <property type="evidence" value="ECO:0007669"/>
    <property type="project" value="UniProtKB-SubCell"/>
</dbReference>
<evidence type="ECO:0000256" key="9">
    <source>
        <dbReference type="ARBA" id="ARBA00056575"/>
    </source>
</evidence>
<dbReference type="GO" id="GO:0103016">
    <property type="term" value="F:tRNA-uridine 2-sulfurtransferase activity"/>
    <property type="evidence" value="ECO:0007669"/>
    <property type="project" value="UniProtKB-EC"/>
</dbReference>
<keyword evidence="14" id="KW-1185">Reference proteome</keyword>
<keyword evidence="5 10" id="KW-0067">ATP-binding</keyword>
<dbReference type="STRING" id="766136.BHF68_09150"/>
<proteinExistence type="inferred from homology"/>
<dbReference type="Gene3D" id="2.40.30.10">
    <property type="entry name" value="Translation factors"/>
    <property type="match status" value="1"/>
</dbReference>
<protein>
    <recommendedName>
        <fullName evidence="10">tRNA-specific 2-thiouridylase MnmA</fullName>
        <ecNumber evidence="10">2.8.1.13</ecNumber>
    </recommendedName>
</protein>
<evidence type="ECO:0000256" key="4">
    <source>
        <dbReference type="ARBA" id="ARBA00022741"/>
    </source>
</evidence>
<comment type="similarity">
    <text evidence="10">Belongs to the MnmA/TRMU family.</text>
</comment>
<feature type="region of interest" description="Interaction with tRNA" evidence="10">
    <location>
        <begin position="153"/>
        <end position="155"/>
    </location>
</feature>
<dbReference type="GO" id="GO:0002143">
    <property type="term" value="P:tRNA wobble position uridine thiolation"/>
    <property type="evidence" value="ECO:0007669"/>
    <property type="project" value="TreeGrafter"/>
</dbReference>
<dbReference type="RefSeq" id="WP_069643821.1">
    <property type="nucleotide sequence ID" value="NZ_MIJE01000032.1"/>
</dbReference>
<dbReference type="SUPFAM" id="SSF52402">
    <property type="entry name" value="Adenine nucleotide alpha hydrolases-like"/>
    <property type="match status" value="1"/>
</dbReference>
<dbReference type="GO" id="GO:0005524">
    <property type="term" value="F:ATP binding"/>
    <property type="evidence" value="ECO:0007669"/>
    <property type="project" value="UniProtKB-KW"/>
</dbReference>
<dbReference type="CDD" id="cd01998">
    <property type="entry name" value="MnmA_TRMU-like"/>
    <property type="match status" value="1"/>
</dbReference>
<evidence type="ECO:0000259" key="12">
    <source>
        <dbReference type="Pfam" id="PF20259"/>
    </source>
</evidence>
<keyword evidence="6 10" id="KW-0694">RNA-binding</keyword>
<dbReference type="InterPro" id="IPR023382">
    <property type="entry name" value="MnmA-like_central_sf"/>
</dbReference>
<comment type="function">
    <text evidence="9 10">Catalyzes the 2-thiolation of uridine at the wobble position (U34) of tRNA, leading to the formation of s(2)U34.</text>
</comment>
<dbReference type="OrthoDB" id="9800696at2"/>
<dbReference type="PANTHER" id="PTHR11933:SF5">
    <property type="entry name" value="MITOCHONDRIAL TRNA-SPECIFIC 2-THIOURIDYLASE 1"/>
    <property type="match status" value="1"/>
</dbReference>
<feature type="active site" description="Cysteine persulfide intermediate" evidence="10">
    <location>
        <position position="203"/>
    </location>
</feature>
<feature type="binding site" evidence="10">
    <location>
        <begin position="8"/>
        <end position="15"/>
    </location>
    <ligand>
        <name>ATP</name>
        <dbReference type="ChEBI" id="CHEBI:30616"/>
    </ligand>
</feature>
<dbReference type="Pfam" id="PF20259">
    <property type="entry name" value="tRNA_Me_trans_M"/>
    <property type="match status" value="1"/>
</dbReference>
<dbReference type="NCBIfam" id="TIGR00420">
    <property type="entry name" value="trmU"/>
    <property type="match status" value="1"/>
</dbReference>
<evidence type="ECO:0000256" key="2">
    <source>
        <dbReference type="ARBA" id="ARBA00022679"/>
    </source>
</evidence>
<accession>A0A1E5G0E9</accession>
<feature type="site" description="Interaction with tRNA" evidence="10">
    <location>
        <position position="344"/>
    </location>
</feature>
<keyword evidence="2 10" id="KW-0808">Transferase</keyword>
<comment type="subcellular location">
    <subcellularLocation>
        <location evidence="10">Cytoplasm</location>
    </subcellularLocation>
</comment>
<evidence type="ECO:0000256" key="7">
    <source>
        <dbReference type="ARBA" id="ARBA00023157"/>
    </source>
</evidence>
<evidence type="ECO:0000256" key="1">
    <source>
        <dbReference type="ARBA" id="ARBA00022555"/>
    </source>
</evidence>
<dbReference type="HAMAP" id="MF_00144">
    <property type="entry name" value="tRNA_thiouridyl_MnmA"/>
    <property type="match status" value="1"/>
</dbReference>
<dbReference type="InterPro" id="IPR004506">
    <property type="entry name" value="MnmA-like"/>
</dbReference>
<feature type="active site" description="Nucleophile" evidence="10">
    <location>
        <position position="105"/>
    </location>
</feature>
<comment type="catalytic activity">
    <reaction evidence="8 10">
        <text>S-sulfanyl-L-cysteinyl-[protein] + uridine(34) in tRNA + AH2 + ATP = 2-thiouridine(34) in tRNA + L-cysteinyl-[protein] + A + AMP + diphosphate + H(+)</text>
        <dbReference type="Rhea" id="RHEA:47032"/>
        <dbReference type="Rhea" id="RHEA-COMP:10131"/>
        <dbReference type="Rhea" id="RHEA-COMP:11726"/>
        <dbReference type="Rhea" id="RHEA-COMP:11727"/>
        <dbReference type="Rhea" id="RHEA-COMP:11728"/>
        <dbReference type="ChEBI" id="CHEBI:13193"/>
        <dbReference type="ChEBI" id="CHEBI:15378"/>
        <dbReference type="ChEBI" id="CHEBI:17499"/>
        <dbReference type="ChEBI" id="CHEBI:29950"/>
        <dbReference type="ChEBI" id="CHEBI:30616"/>
        <dbReference type="ChEBI" id="CHEBI:33019"/>
        <dbReference type="ChEBI" id="CHEBI:61963"/>
        <dbReference type="ChEBI" id="CHEBI:65315"/>
        <dbReference type="ChEBI" id="CHEBI:87170"/>
        <dbReference type="ChEBI" id="CHEBI:456215"/>
        <dbReference type="EC" id="2.8.1.13"/>
    </reaction>
</comment>
<keyword evidence="3 10" id="KW-0819">tRNA processing</keyword>
<keyword evidence="4 10" id="KW-0547">Nucleotide-binding</keyword>
<comment type="caution">
    <text evidence="13">The sequence shown here is derived from an EMBL/GenBank/DDBJ whole genome shotgun (WGS) entry which is preliminary data.</text>
</comment>
<feature type="binding site" evidence="10">
    <location>
        <position position="34"/>
    </location>
    <ligand>
        <name>ATP</name>
        <dbReference type="ChEBI" id="CHEBI:30616"/>
    </ligand>
</feature>
<keyword evidence="1 10" id="KW-0820">tRNA-binding</keyword>
<dbReference type="InterPro" id="IPR046884">
    <property type="entry name" value="MnmA-like_central"/>
</dbReference>
<name>A0A1E5G0E9_9FIRM</name>
<evidence type="ECO:0000313" key="13">
    <source>
        <dbReference type="EMBL" id="OEF96315.1"/>
    </source>
</evidence>
<evidence type="ECO:0000259" key="11">
    <source>
        <dbReference type="Pfam" id="PF20258"/>
    </source>
</evidence>
<dbReference type="InterPro" id="IPR014729">
    <property type="entry name" value="Rossmann-like_a/b/a_fold"/>
</dbReference>
<dbReference type="GO" id="GO:0000049">
    <property type="term" value="F:tRNA binding"/>
    <property type="evidence" value="ECO:0007669"/>
    <property type="project" value="UniProtKB-KW"/>
</dbReference>
<feature type="domain" description="tRNA-specific 2-thiouridylase MnmA-like C-terminal" evidence="11">
    <location>
        <begin position="283"/>
        <end position="361"/>
    </location>
</feature>
<dbReference type="InterPro" id="IPR046885">
    <property type="entry name" value="MnmA-like_C"/>
</dbReference>
<dbReference type="Pfam" id="PF20258">
    <property type="entry name" value="tRNA_Me_trans_C"/>
    <property type="match status" value="1"/>
</dbReference>
<gene>
    <name evidence="10" type="primary">mnmA</name>
    <name evidence="13" type="ORF">BHF68_09150</name>
</gene>
<dbReference type="AlphaFoldDB" id="A0A1E5G0E9"/>
<feature type="binding site" evidence="10">
    <location>
        <position position="129"/>
    </location>
    <ligand>
        <name>ATP</name>
        <dbReference type="ChEBI" id="CHEBI:30616"/>
    </ligand>
</feature>
<sequence>MKQTVVVAMSGGVDSSVTAILLKNQGYNVIGITMRLYSPDDPLEEANLVGGCCSLDSVNDARRVCESLDIPFYAVNYKEEFERLVIDYFQREYEKGRTPNPCIACNIHMKYDLLLKKALDLGADYLATGHYVRRWYHEEKKRYVLARAVDEKKDQSYVLYNLTQEQLKHTLFPLGDFEKTRVREMAKEFGLTVHNKPDSQEICFIPNDDYKQFIEKRSNKVIKEGYFYDTKGREIGRHKGIPYYTIGQRKGLGLALGYPAYVVDIIPDKNIVIIGSNEDVFDKGLLAEELNWISIPGIEIGEELEVEVKIRSAAKPSKAKIKKLKDNQVQVIFQKPERAVTPGQAVTFYDNEGLVIGGGVIESRIR</sequence>
<evidence type="ECO:0000256" key="3">
    <source>
        <dbReference type="ARBA" id="ARBA00022694"/>
    </source>
</evidence>
<dbReference type="Gene3D" id="3.40.50.620">
    <property type="entry name" value="HUPs"/>
    <property type="match status" value="1"/>
</dbReference>
<evidence type="ECO:0000256" key="6">
    <source>
        <dbReference type="ARBA" id="ARBA00022884"/>
    </source>
</evidence>
<dbReference type="FunFam" id="2.30.30.280:FF:000001">
    <property type="entry name" value="tRNA-specific 2-thiouridylase MnmA"/>
    <property type="match status" value="1"/>
</dbReference>
<evidence type="ECO:0000256" key="5">
    <source>
        <dbReference type="ARBA" id="ARBA00022840"/>
    </source>
</evidence>